<organism evidence="1">
    <name type="scientific">marine metagenome</name>
    <dbReference type="NCBI Taxonomy" id="408172"/>
    <lineage>
        <taxon>unclassified sequences</taxon>
        <taxon>metagenomes</taxon>
        <taxon>ecological metagenomes</taxon>
    </lineage>
</organism>
<dbReference type="AlphaFoldDB" id="A0A382TW92"/>
<proteinExistence type="predicted"/>
<protein>
    <submittedName>
        <fullName evidence="1">Uncharacterized protein</fullName>
    </submittedName>
</protein>
<evidence type="ECO:0000313" key="1">
    <source>
        <dbReference type="EMBL" id="SVD25982.1"/>
    </source>
</evidence>
<dbReference type="Gene3D" id="2.130.10.10">
    <property type="entry name" value="YVTN repeat-like/Quinoprotein amine dehydrogenase"/>
    <property type="match status" value="1"/>
</dbReference>
<sequence length="92" mass="10254">MRLPSAYLFSIFALLVSFNFIARAEIGAPAFHTFDMESGITHVTVSDIAEDKYGFLWLASQSGIDKFDGYTFRNFGMWGDDKSTGLQTLSVL</sequence>
<feature type="non-terminal residue" evidence="1">
    <location>
        <position position="92"/>
    </location>
</feature>
<name>A0A382TW92_9ZZZZ</name>
<accession>A0A382TW92</accession>
<gene>
    <name evidence="1" type="ORF">METZ01_LOCUS378836</name>
</gene>
<dbReference type="EMBL" id="UINC01139437">
    <property type="protein sequence ID" value="SVD25982.1"/>
    <property type="molecule type" value="Genomic_DNA"/>
</dbReference>
<dbReference type="InterPro" id="IPR015943">
    <property type="entry name" value="WD40/YVTN_repeat-like_dom_sf"/>
</dbReference>
<reference evidence="1" key="1">
    <citation type="submission" date="2018-05" db="EMBL/GenBank/DDBJ databases">
        <authorList>
            <person name="Lanie J.A."/>
            <person name="Ng W.-L."/>
            <person name="Kazmierczak K.M."/>
            <person name="Andrzejewski T.M."/>
            <person name="Davidsen T.M."/>
            <person name="Wayne K.J."/>
            <person name="Tettelin H."/>
            <person name="Glass J.I."/>
            <person name="Rusch D."/>
            <person name="Podicherti R."/>
            <person name="Tsui H.-C.T."/>
            <person name="Winkler M.E."/>
        </authorList>
    </citation>
    <scope>NUCLEOTIDE SEQUENCE</scope>
</reference>